<dbReference type="Proteomes" id="UP000035037">
    <property type="component" value="Unassembled WGS sequence"/>
</dbReference>
<proteinExistence type="predicted"/>
<accession>A0A0G8AYR5</accession>
<sequence>MASKRAGEAYWGEELHVPISADGQVTAYVWPLRILSIRGESCGGPTIGVDVGNEEVLRFDCHANLGHWHTGGYDRLGTPGNSHVDFPEGITSVGEQVAWSLRHLRDKVGELLTQSEQEDAAQKVESYLLETGLINLRNHIEKNAYLRDRAISENVIGG</sequence>
<gene>
    <name evidence="2" type="ORF">TQ37_02015</name>
</gene>
<dbReference type="Pfam" id="PF24777">
    <property type="entry name" value="DUF7700"/>
    <property type="match status" value="1"/>
</dbReference>
<dbReference type="AlphaFoldDB" id="A0A0G8AYR5"/>
<evidence type="ECO:0000313" key="3">
    <source>
        <dbReference type="Proteomes" id="UP000035037"/>
    </source>
</evidence>
<feature type="domain" description="DUF7700" evidence="1">
    <location>
        <begin position="47"/>
        <end position="136"/>
    </location>
</feature>
<dbReference type="EMBL" id="JYFQ01000045">
    <property type="protein sequence ID" value="KKZ14148.1"/>
    <property type="molecule type" value="Genomic_DNA"/>
</dbReference>
<evidence type="ECO:0000313" key="2">
    <source>
        <dbReference type="EMBL" id="KKZ14148.1"/>
    </source>
</evidence>
<organism evidence="2 3">
    <name type="scientific">Candidatus Synechococcus spongiarum 15L</name>
    <dbReference type="NCBI Taxonomy" id="1608419"/>
    <lineage>
        <taxon>Bacteria</taxon>
        <taxon>Bacillati</taxon>
        <taxon>Cyanobacteriota</taxon>
        <taxon>Cyanophyceae</taxon>
        <taxon>Synechococcales</taxon>
        <taxon>Synechococcaceae</taxon>
        <taxon>Synechococcus</taxon>
    </lineage>
</organism>
<name>A0A0G8AYR5_9SYNE</name>
<reference evidence="2 3" key="2">
    <citation type="submission" date="2015-05" db="EMBL/GenBank/DDBJ databases">
        <title>Lifestyle Evolution in Cyanobacterial Symbionts of Sponges.</title>
        <authorList>
            <person name="Burgsdorf I."/>
            <person name="Slaby B.M."/>
            <person name="Handley K.M."/>
            <person name="Haber M."/>
            <person name="Blom J."/>
            <person name="Marshall C.W."/>
            <person name="Gilbert J.A."/>
            <person name="Hentschel U."/>
            <person name="Steindler L."/>
        </authorList>
    </citation>
    <scope>NUCLEOTIDE SEQUENCE [LARGE SCALE GENOMIC DNA]</scope>
    <source>
        <strain evidence="2">15L</strain>
    </source>
</reference>
<dbReference type="InterPro" id="IPR056117">
    <property type="entry name" value="DUF7700"/>
</dbReference>
<evidence type="ECO:0000259" key="1">
    <source>
        <dbReference type="Pfam" id="PF24777"/>
    </source>
</evidence>
<comment type="caution">
    <text evidence="2">The sequence shown here is derived from an EMBL/GenBank/DDBJ whole genome shotgun (WGS) entry which is preliminary data.</text>
</comment>
<dbReference type="PATRIC" id="fig|1608419.3.peg.1742"/>
<reference evidence="2 3" key="1">
    <citation type="submission" date="2015-02" db="EMBL/GenBank/DDBJ databases">
        <authorList>
            <person name="Slaby B."/>
            <person name="Hentschel U."/>
        </authorList>
    </citation>
    <scope>NUCLEOTIDE SEQUENCE [LARGE SCALE GENOMIC DNA]</scope>
    <source>
        <strain evidence="2">15L</strain>
    </source>
</reference>
<protein>
    <recommendedName>
        <fullName evidence="1">DUF7700 domain-containing protein</fullName>
    </recommendedName>
</protein>